<sequence>MHRNSVFKGLNSTPLLGTKSRDGPSTQLISGRRFRVIPDGDVFVLRTISSVSKDSPDKVRAIRSISTVKVVGLGESHNFTAITYEGPQFKQAFEDDLVQYSQLRHHNFVQLFGVVHGVSAPALIFHSELIPLKYFAELCSSSPLAIAYLRHRYSVYGYDNTWEVTFEQYWMQPTSGLICAGPNVGLLAPSSYNSEMMDISWNQVNQLRIVPQLDFAHYTSDHDIIKHIEDHFVSVVSFVALLLGIKDRVLVDGSGHLFTFGSVVSSDYHPAKIIAQMSSTFKVPYSVGRWISILGTAPELHSSGWTRVLYGSEESQSRSFKCNMEAYLSTNNIESAWLAQAECILGNIEHKYVLFSSKIEMMLHTMSGPRMGPILDKNIYLFIAPVEITEIESIPYFSFNVQPYFWSFDENGAQPISHTTQDLLGLPSFQAYVSGGRWWSTVEHMAVSQYLKLKGFSSGMEYSCKHGYPLFKGPKSTDVNDEFEIIEAVSEDAGDDWDLIPEDNRPVYHSSDVSTDQWLPGSVHNHFHNSGGTQDNKTPKQRLRRSRSLSSVNPKEIIREPIANRLYNKLRCDSCSGSSFVHPALRTPCPCREHHIQQSMEWYGCIPLEDVDFCLDLIDY</sequence>
<evidence type="ECO:0000313" key="2">
    <source>
        <dbReference type="EMBL" id="KAF9065608.1"/>
    </source>
</evidence>
<gene>
    <name evidence="2" type="ORF">BDP27DRAFT_1331822</name>
</gene>
<evidence type="ECO:0000256" key="1">
    <source>
        <dbReference type="SAM" id="MobiDB-lite"/>
    </source>
</evidence>
<proteinExistence type="predicted"/>
<organism evidence="2 3">
    <name type="scientific">Rhodocollybia butyracea</name>
    <dbReference type="NCBI Taxonomy" id="206335"/>
    <lineage>
        <taxon>Eukaryota</taxon>
        <taxon>Fungi</taxon>
        <taxon>Dikarya</taxon>
        <taxon>Basidiomycota</taxon>
        <taxon>Agaricomycotina</taxon>
        <taxon>Agaricomycetes</taxon>
        <taxon>Agaricomycetidae</taxon>
        <taxon>Agaricales</taxon>
        <taxon>Marasmiineae</taxon>
        <taxon>Omphalotaceae</taxon>
        <taxon>Rhodocollybia</taxon>
    </lineage>
</organism>
<feature type="region of interest" description="Disordered" evidence="1">
    <location>
        <begin position="524"/>
        <end position="551"/>
    </location>
</feature>
<feature type="region of interest" description="Disordered" evidence="1">
    <location>
        <begin position="1"/>
        <end position="26"/>
    </location>
</feature>
<dbReference type="AlphaFoldDB" id="A0A9P5PLL1"/>
<dbReference type="Proteomes" id="UP000772434">
    <property type="component" value="Unassembled WGS sequence"/>
</dbReference>
<reference evidence="2" key="1">
    <citation type="submission" date="2020-11" db="EMBL/GenBank/DDBJ databases">
        <authorList>
            <consortium name="DOE Joint Genome Institute"/>
            <person name="Ahrendt S."/>
            <person name="Riley R."/>
            <person name="Andreopoulos W."/>
            <person name="Labutti K."/>
            <person name="Pangilinan J."/>
            <person name="Ruiz-Duenas F.J."/>
            <person name="Barrasa J.M."/>
            <person name="Sanchez-Garcia M."/>
            <person name="Camarero S."/>
            <person name="Miyauchi S."/>
            <person name="Serrano A."/>
            <person name="Linde D."/>
            <person name="Babiker R."/>
            <person name="Drula E."/>
            <person name="Ayuso-Fernandez I."/>
            <person name="Pacheco R."/>
            <person name="Padilla G."/>
            <person name="Ferreira P."/>
            <person name="Barriuso J."/>
            <person name="Kellner H."/>
            <person name="Castanera R."/>
            <person name="Alfaro M."/>
            <person name="Ramirez L."/>
            <person name="Pisabarro A.G."/>
            <person name="Kuo A."/>
            <person name="Tritt A."/>
            <person name="Lipzen A."/>
            <person name="He G."/>
            <person name="Yan M."/>
            <person name="Ng V."/>
            <person name="Cullen D."/>
            <person name="Martin F."/>
            <person name="Rosso M.-N."/>
            <person name="Henrissat B."/>
            <person name="Hibbett D."/>
            <person name="Martinez A.T."/>
            <person name="Grigoriev I.V."/>
        </authorList>
    </citation>
    <scope>NUCLEOTIDE SEQUENCE</scope>
    <source>
        <strain evidence="2">AH 40177</strain>
    </source>
</reference>
<comment type="caution">
    <text evidence="2">The sequence shown here is derived from an EMBL/GenBank/DDBJ whole genome shotgun (WGS) entry which is preliminary data.</text>
</comment>
<name>A0A9P5PLL1_9AGAR</name>
<keyword evidence="3" id="KW-1185">Reference proteome</keyword>
<dbReference type="EMBL" id="JADNRY010000101">
    <property type="protein sequence ID" value="KAF9065608.1"/>
    <property type="molecule type" value="Genomic_DNA"/>
</dbReference>
<evidence type="ECO:0000313" key="3">
    <source>
        <dbReference type="Proteomes" id="UP000772434"/>
    </source>
</evidence>
<dbReference type="OrthoDB" id="3063557at2759"/>
<accession>A0A9P5PLL1</accession>
<protein>
    <submittedName>
        <fullName evidence="2">Uncharacterized protein</fullName>
    </submittedName>
</protein>